<dbReference type="GO" id="GO:0006897">
    <property type="term" value="P:endocytosis"/>
    <property type="evidence" value="ECO:0007669"/>
    <property type="project" value="TreeGrafter"/>
</dbReference>
<dbReference type="InterPro" id="IPR020850">
    <property type="entry name" value="GED_dom"/>
</dbReference>
<dbReference type="PANTHER" id="PTHR11566:SF215">
    <property type="entry name" value="DYNAMIN GTPASE"/>
    <property type="match status" value="1"/>
</dbReference>
<organism evidence="2 3">
    <name type="scientific">Colletotrichum incanum</name>
    <name type="common">Soybean anthracnose fungus</name>
    <dbReference type="NCBI Taxonomy" id="1573173"/>
    <lineage>
        <taxon>Eukaryota</taxon>
        <taxon>Fungi</taxon>
        <taxon>Dikarya</taxon>
        <taxon>Ascomycota</taxon>
        <taxon>Pezizomycotina</taxon>
        <taxon>Sordariomycetes</taxon>
        <taxon>Hypocreomycetidae</taxon>
        <taxon>Glomerellales</taxon>
        <taxon>Glomerellaceae</taxon>
        <taxon>Colletotrichum</taxon>
        <taxon>Colletotrichum spaethianum species complex</taxon>
    </lineage>
</organism>
<dbReference type="PROSITE" id="PS51388">
    <property type="entry name" value="GED"/>
    <property type="match status" value="1"/>
</dbReference>
<dbReference type="GO" id="GO:0005739">
    <property type="term" value="C:mitochondrion"/>
    <property type="evidence" value="ECO:0007669"/>
    <property type="project" value="TreeGrafter"/>
</dbReference>
<dbReference type="STRING" id="1573173.A0A162NPZ5"/>
<dbReference type="GO" id="GO:0016020">
    <property type="term" value="C:membrane"/>
    <property type="evidence" value="ECO:0007669"/>
    <property type="project" value="TreeGrafter"/>
</dbReference>
<keyword evidence="3" id="KW-1185">Reference proteome</keyword>
<dbReference type="Gene3D" id="3.40.50.300">
    <property type="entry name" value="P-loop containing nucleotide triphosphate hydrolases"/>
    <property type="match status" value="1"/>
</dbReference>
<dbReference type="GO" id="GO:0048312">
    <property type="term" value="P:intracellular distribution of mitochondria"/>
    <property type="evidence" value="ECO:0007669"/>
    <property type="project" value="TreeGrafter"/>
</dbReference>
<dbReference type="GO" id="GO:0003924">
    <property type="term" value="F:GTPase activity"/>
    <property type="evidence" value="ECO:0007669"/>
    <property type="project" value="TreeGrafter"/>
</dbReference>
<dbReference type="GO" id="GO:0005874">
    <property type="term" value="C:microtubule"/>
    <property type="evidence" value="ECO:0007669"/>
    <property type="project" value="TreeGrafter"/>
</dbReference>
<dbReference type="GO" id="GO:0008017">
    <property type="term" value="F:microtubule binding"/>
    <property type="evidence" value="ECO:0007669"/>
    <property type="project" value="TreeGrafter"/>
</dbReference>
<evidence type="ECO:0000313" key="3">
    <source>
        <dbReference type="Proteomes" id="UP000076584"/>
    </source>
</evidence>
<dbReference type="AlphaFoldDB" id="A0A162NPZ5"/>
<dbReference type="InterPro" id="IPR027417">
    <property type="entry name" value="P-loop_NTPase"/>
</dbReference>
<dbReference type="Proteomes" id="UP000076584">
    <property type="component" value="Unassembled WGS sequence"/>
</dbReference>
<dbReference type="GO" id="GO:0016559">
    <property type="term" value="P:peroxisome fission"/>
    <property type="evidence" value="ECO:0007669"/>
    <property type="project" value="TreeGrafter"/>
</dbReference>
<evidence type="ECO:0000313" key="2">
    <source>
        <dbReference type="EMBL" id="KZL86183.1"/>
    </source>
</evidence>
<evidence type="ECO:0000259" key="1">
    <source>
        <dbReference type="PROSITE" id="PS51388"/>
    </source>
</evidence>
<name>A0A162NPZ5_COLIC</name>
<dbReference type="PRINTS" id="PR00195">
    <property type="entry name" value="DYNAMIN"/>
</dbReference>
<proteinExistence type="predicted"/>
<protein>
    <submittedName>
        <fullName evidence="2">Interferon-induced gtp-binding protein mx1</fullName>
    </submittedName>
</protein>
<dbReference type="InterPro" id="IPR045063">
    <property type="entry name" value="Dynamin_N"/>
</dbReference>
<feature type="non-terminal residue" evidence="2">
    <location>
        <position position="1"/>
    </location>
</feature>
<dbReference type="SUPFAM" id="SSF52540">
    <property type="entry name" value="P-loop containing nucleoside triphosphate hydrolases"/>
    <property type="match status" value="1"/>
</dbReference>
<sequence length="443" mass="50708">LREFGVADLVPFPQLVVVGDQSSGKSSVLESVTSFAFPRASELCTRHATQITCRREDFESIHISIIPSQESNDHRKERLRNFVHSVNKDDLTLADVFTKANEAMGLRGVKDGSVSGSAFAEDILKSEMGSPKKKFKNVAAEFHRMLLENVLDLERMSPSQSWSGSQRQFLGQIASDFQNAARRARDEHYNGMVMFDENPNLRLVTLIVSINEEFNNVVALRGHMRNFDMPVGKEGSAKKSPNCVTSIEPDGKLTGILKELEYEFLEPLKKYLLADIERIFHQSRGAELDRRTIMLRLKCPDDSTFKELHDNFLLPKLRASYQRAMEHAQFLIEVELREQPHTLNHYFNASLQAYQTVRFQEAINISVQMNQDSSEAAGWWVPKAMLPRLTTNRFNVERVREDIHDILRGYYNIARKLFVDVVLQQVIFHLLLDARDSPSKTFC</sequence>
<comment type="caution">
    <text evidence="2">The sequence shown here is derived from an EMBL/GenBank/DDBJ whole genome shotgun (WGS) entry which is preliminary data.</text>
</comment>
<dbReference type="Pfam" id="PF00350">
    <property type="entry name" value="Dynamin_N"/>
    <property type="match status" value="1"/>
</dbReference>
<dbReference type="InterPro" id="IPR022812">
    <property type="entry name" value="Dynamin"/>
</dbReference>
<dbReference type="PANTHER" id="PTHR11566">
    <property type="entry name" value="DYNAMIN"/>
    <property type="match status" value="1"/>
</dbReference>
<dbReference type="EMBL" id="LFIW01000497">
    <property type="protein sequence ID" value="KZL86183.1"/>
    <property type="molecule type" value="Genomic_DNA"/>
</dbReference>
<accession>A0A162NPZ5</accession>
<feature type="domain" description="GED" evidence="1">
    <location>
        <begin position="400"/>
        <end position="443"/>
    </location>
</feature>
<reference evidence="2 3" key="1">
    <citation type="submission" date="2015-06" db="EMBL/GenBank/DDBJ databases">
        <title>Survival trade-offs in plant roots during colonization by closely related pathogenic and mutualistic fungi.</title>
        <authorList>
            <person name="Hacquard S."/>
            <person name="Kracher B."/>
            <person name="Hiruma K."/>
            <person name="Weinman A."/>
            <person name="Muench P."/>
            <person name="Garrido Oter R."/>
            <person name="Ver Loren van Themaat E."/>
            <person name="Dallerey J.-F."/>
            <person name="Damm U."/>
            <person name="Henrissat B."/>
            <person name="Lespinet O."/>
            <person name="Thon M."/>
            <person name="Kemen E."/>
            <person name="McHardy A.C."/>
            <person name="Schulze-Lefert P."/>
            <person name="O'Connell R.J."/>
        </authorList>
    </citation>
    <scope>NUCLEOTIDE SEQUENCE [LARGE SCALE GENOMIC DNA]</scope>
    <source>
        <strain evidence="2 3">MAFF 238704</strain>
    </source>
</reference>
<gene>
    <name evidence="2" type="ORF">CI238_03720</name>
</gene>
<dbReference type="GO" id="GO:0000266">
    <property type="term" value="P:mitochondrial fission"/>
    <property type="evidence" value="ECO:0007669"/>
    <property type="project" value="TreeGrafter"/>
</dbReference>